<evidence type="ECO:0000313" key="15">
    <source>
        <dbReference type="EMBL" id="WLD59162.1"/>
    </source>
</evidence>
<dbReference type="EC" id="2.7.7.80" evidence="9"/>
<dbReference type="AlphaFoldDB" id="A0AB38YIR3"/>
<dbReference type="RefSeq" id="WP_304996451.1">
    <property type="nucleotide sequence ID" value="NZ_CP101717.1"/>
</dbReference>
<dbReference type="GO" id="GO:0061605">
    <property type="term" value="F:molybdopterin-synthase adenylyltransferase activity"/>
    <property type="evidence" value="ECO:0007669"/>
    <property type="project" value="UniProtKB-EC"/>
</dbReference>
<evidence type="ECO:0000256" key="3">
    <source>
        <dbReference type="ARBA" id="ARBA00022679"/>
    </source>
</evidence>
<evidence type="ECO:0000256" key="9">
    <source>
        <dbReference type="ARBA" id="ARBA00066884"/>
    </source>
</evidence>
<protein>
    <recommendedName>
        <fullName evidence="10">Molybdopterin-synthase adenylyltransferase</fullName>
        <ecNumber evidence="9">2.7.7.80</ecNumber>
    </recommendedName>
    <alternativeName>
        <fullName evidence="13">MoaD protein adenylase</fullName>
    </alternativeName>
    <alternativeName>
        <fullName evidence="11">Molybdopterin-converting factor subunit 1 adenylase</fullName>
    </alternativeName>
    <alternativeName>
        <fullName evidence="12">Sulfur carrier protein MoaD adenylyltransferase</fullName>
    </alternativeName>
</protein>
<dbReference type="PANTHER" id="PTHR10953">
    <property type="entry name" value="UBIQUITIN-ACTIVATING ENZYME E1"/>
    <property type="match status" value="1"/>
</dbReference>
<reference evidence="15" key="1">
    <citation type="submission" date="2022-07" db="EMBL/GenBank/DDBJ databases">
        <title>Complete genome sequence of Salinispirillum sp. LH10-3-1 capable of multiple carbohydrate inversion isolated from a soda lake.</title>
        <authorList>
            <person name="Liu J."/>
            <person name="Zhai Y."/>
            <person name="Zhang H."/>
            <person name="Yang H."/>
            <person name="Qu J."/>
            <person name="Li J."/>
        </authorList>
    </citation>
    <scope>NUCLEOTIDE SEQUENCE</scope>
    <source>
        <strain evidence="15">LH 10-3-1</strain>
    </source>
</reference>
<name>A0AB38YIR3_9GAMM</name>
<accession>A0AB38YIR3</accession>
<dbReference type="InterPro" id="IPR045886">
    <property type="entry name" value="ThiF/MoeB/HesA"/>
</dbReference>
<evidence type="ECO:0000256" key="1">
    <source>
        <dbReference type="ARBA" id="ARBA00005046"/>
    </source>
</evidence>
<keyword evidence="5" id="KW-0067">ATP-binding</keyword>
<dbReference type="GO" id="GO:0005524">
    <property type="term" value="F:ATP binding"/>
    <property type="evidence" value="ECO:0007669"/>
    <property type="project" value="UniProtKB-KW"/>
</dbReference>
<dbReference type="InterPro" id="IPR035985">
    <property type="entry name" value="Ubiquitin-activating_enz"/>
</dbReference>
<evidence type="ECO:0000256" key="5">
    <source>
        <dbReference type="ARBA" id="ARBA00022840"/>
    </source>
</evidence>
<evidence type="ECO:0000256" key="7">
    <source>
        <dbReference type="ARBA" id="ARBA00055169"/>
    </source>
</evidence>
<dbReference type="CDD" id="cd00757">
    <property type="entry name" value="ThiF_MoeB_HesA_family"/>
    <property type="match status" value="1"/>
</dbReference>
<evidence type="ECO:0000256" key="2">
    <source>
        <dbReference type="ARBA" id="ARBA00009919"/>
    </source>
</evidence>
<sequence length="247" mass="26256">MLSDTQLLRYSRQIFLPEIDIVGQEKLQASRVLILGLGGLGSPVALYLAAAGVGHLVLSDPDEVDVSNLQRQIVHRTDAIGMSKVESAKQTLLALNPDVQVTALQGVLDDAALLAEVRQADVVLAGTDNFSSRQAANRACWEAGVPLVSAAAIAWEGQISVFDPRREDSPCLLCLYPDTSDTALNCAETGVVAPLVGVIGTSMAMEALKLIVGVGEPLVGRLQLYDAKQGTWTTLRLRVDPACPVCR</sequence>
<comment type="similarity">
    <text evidence="2">Belongs to the HesA/MoeB/ThiF family.</text>
</comment>
<proteinExistence type="inferred from homology"/>
<evidence type="ECO:0000256" key="6">
    <source>
        <dbReference type="ARBA" id="ARBA00052218"/>
    </source>
</evidence>
<comment type="subunit">
    <text evidence="8">Homodimer. Forms a stable heterotetrameric complex of 2 MoeB and 2 MoaD during adenylation of MoaD.</text>
</comment>
<evidence type="ECO:0000256" key="13">
    <source>
        <dbReference type="ARBA" id="ARBA00078531"/>
    </source>
</evidence>
<dbReference type="SUPFAM" id="SSF69572">
    <property type="entry name" value="Activating enzymes of the ubiquitin-like proteins"/>
    <property type="match status" value="1"/>
</dbReference>
<evidence type="ECO:0000256" key="11">
    <source>
        <dbReference type="ARBA" id="ARBA00075110"/>
    </source>
</evidence>
<evidence type="ECO:0000256" key="8">
    <source>
        <dbReference type="ARBA" id="ARBA00063809"/>
    </source>
</evidence>
<dbReference type="GO" id="GO:0008641">
    <property type="term" value="F:ubiquitin-like modifier activating enzyme activity"/>
    <property type="evidence" value="ECO:0007669"/>
    <property type="project" value="InterPro"/>
</dbReference>
<dbReference type="PANTHER" id="PTHR10953:SF102">
    <property type="entry name" value="ADENYLYLTRANSFERASE AND SULFURTRANSFERASE MOCS3"/>
    <property type="match status" value="1"/>
</dbReference>
<dbReference type="GO" id="GO:0008146">
    <property type="term" value="F:sulfotransferase activity"/>
    <property type="evidence" value="ECO:0007669"/>
    <property type="project" value="TreeGrafter"/>
</dbReference>
<evidence type="ECO:0000256" key="4">
    <source>
        <dbReference type="ARBA" id="ARBA00022741"/>
    </source>
</evidence>
<gene>
    <name evidence="15" type="primary">moeB</name>
    <name evidence="15" type="ORF">NFC81_05080</name>
</gene>
<dbReference type="GO" id="GO:0004792">
    <property type="term" value="F:thiosulfate-cyanide sulfurtransferase activity"/>
    <property type="evidence" value="ECO:0007669"/>
    <property type="project" value="TreeGrafter"/>
</dbReference>
<organism evidence="15">
    <name type="scientific">Salinispirillum sp. LH 10-3-1</name>
    <dbReference type="NCBI Taxonomy" id="2952525"/>
    <lineage>
        <taxon>Bacteria</taxon>
        <taxon>Pseudomonadati</taxon>
        <taxon>Pseudomonadota</taxon>
        <taxon>Gammaproteobacteria</taxon>
        <taxon>Oceanospirillales</taxon>
        <taxon>Saccharospirillaceae</taxon>
        <taxon>Salinispirillum</taxon>
    </lineage>
</organism>
<dbReference type="GO" id="GO:0005829">
    <property type="term" value="C:cytosol"/>
    <property type="evidence" value="ECO:0007669"/>
    <property type="project" value="TreeGrafter"/>
</dbReference>
<keyword evidence="15" id="KW-0548">Nucleotidyltransferase</keyword>
<keyword evidence="3" id="KW-0808">Transferase</keyword>
<comment type="pathway">
    <text evidence="1">Cofactor biosynthesis; molybdopterin biosynthesis.</text>
</comment>
<dbReference type="NCBIfam" id="NF004281">
    <property type="entry name" value="PRK05690.1"/>
    <property type="match status" value="1"/>
</dbReference>
<keyword evidence="4" id="KW-0547">Nucleotide-binding</keyword>
<comment type="function">
    <text evidence="7">Catalyzes the adenylation by ATP of the carboxyl group of the C-terminal glycine of sulfur carrier protein MoaD.</text>
</comment>
<dbReference type="InterPro" id="IPR000594">
    <property type="entry name" value="ThiF_NAD_FAD-bd"/>
</dbReference>
<dbReference type="Pfam" id="PF00899">
    <property type="entry name" value="ThiF"/>
    <property type="match status" value="1"/>
</dbReference>
<evidence type="ECO:0000259" key="14">
    <source>
        <dbReference type="Pfam" id="PF00899"/>
    </source>
</evidence>
<evidence type="ECO:0000256" key="10">
    <source>
        <dbReference type="ARBA" id="ARBA00073635"/>
    </source>
</evidence>
<dbReference type="Gene3D" id="3.40.50.720">
    <property type="entry name" value="NAD(P)-binding Rossmann-like Domain"/>
    <property type="match status" value="1"/>
</dbReference>
<evidence type="ECO:0000256" key="12">
    <source>
        <dbReference type="ARBA" id="ARBA00075328"/>
    </source>
</evidence>
<comment type="catalytic activity">
    <reaction evidence="6">
        <text>[molybdopterin-synthase sulfur-carrier protein]-C-terminal Gly-Gly + ATP + H(+) = [molybdopterin-synthase sulfur-carrier protein]-C-terminal Gly-Gly-AMP + diphosphate</text>
        <dbReference type="Rhea" id="RHEA:43616"/>
        <dbReference type="Rhea" id="RHEA-COMP:12159"/>
        <dbReference type="Rhea" id="RHEA-COMP:12202"/>
        <dbReference type="ChEBI" id="CHEBI:15378"/>
        <dbReference type="ChEBI" id="CHEBI:30616"/>
        <dbReference type="ChEBI" id="CHEBI:33019"/>
        <dbReference type="ChEBI" id="CHEBI:90618"/>
        <dbReference type="ChEBI" id="CHEBI:90778"/>
        <dbReference type="EC" id="2.7.7.80"/>
    </reaction>
</comment>
<dbReference type="FunFam" id="3.40.50.720:FF:000033">
    <property type="entry name" value="Adenylyltransferase and sulfurtransferase MOCS3"/>
    <property type="match status" value="1"/>
</dbReference>
<feature type="domain" description="THIF-type NAD/FAD binding fold" evidence="14">
    <location>
        <begin position="10"/>
        <end position="245"/>
    </location>
</feature>
<dbReference type="EMBL" id="CP101717">
    <property type="protein sequence ID" value="WLD59162.1"/>
    <property type="molecule type" value="Genomic_DNA"/>
</dbReference>